<evidence type="ECO:0000313" key="1">
    <source>
        <dbReference type="EMBL" id="CAF4312547.1"/>
    </source>
</evidence>
<comment type="caution">
    <text evidence="1">The sequence shown here is derived from an EMBL/GenBank/DDBJ whole genome shotgun (WGS) entry which is preliminary data.</text>
</comment>
<name>A0A820IPG6_9BILA</name>
<protein>
    <submittedName>
        <fullName evidence="1">Uncharacterized protein</fullName>
    </submittedName>
</protein>
<organism evidence="1 2">
    <name type="scientific">Adineta steineri</name>
    <dbReference type="NCBI Taxonomy" id="433720"/>
    <lineage>
        <taxon>Eukaryota</taxon>
        <taxon>Metazoa</taxon>
        <taxon>Spiralia</taxon>
        <taxon>Gnathifera</taxon>
        <taxon>Rotifera</taxon>
        <taxon>Eurotatoria</taxon>
        <taxon>Bdelloidea</taxon>
        <taxon>Adinetida</taxon>
        <taxon>Adinetidae</taxon>
        <taxon>Adineta</taxon>
    </lineage>
</organism>
<feature type="non-terminal residue" evidence="1">
    <location>
        <position position="1"/>
    </location>
</feature>
<dbReference type="EMBL" id="CAJOAY010017573">
    <property type="protein sequence ID" value="CAF4312547.1"/>
    <property type="molecule type" value="Genomic_DNA"/>
</dbReference>
<dbReference type="Proteomes" id="UP000663881">
    <property type="component" value="Unassembled WGS sequence"/>
</dbReference>
<gene>
    <name evidence="1" type="ORF">OKA104_LOCUS46804</name>
</gene>
<proteinExistence type="predicted"/>
<evidence type="ECO:0000313" key="2">
    <source>
        <dbReference type="Proteomes" id="UP000663881"/>
    </source>
</evidence>
<dbReference type="AlphaFoldDB" id="A0A820IPG6"/>
<sequence length="45" mass="5089">VDADEALNDRSQTNILTIDVHQTLYGKIVLKLIVTFLFNFHLDGS</sequence>
<accession>A0A820IPG6</accession>
<reference evidence="1" key="1">
    <citation type="submission" date="2021-02" db="EMBL/GenBank/DDBJ databases">
        <authorList>
            <person name="Nowell W R."/>
        </authorList>
    </citation>
    <scope>NUCLEOTIDE SEQUENCE</scope>
</reference>